<protein>
    <submittedName>
        <fullName evidence="5">Early endosome antigen 1-like</fullName>
    </submittedName>
</protein>
<dbReference type="PROSITE" id="PS50157">
    <property type="entry name" value="ZINC_FINGER_C2H2_2"/>
    <property type="match status" value="1"/>
</dbReference>
<dbReference type="AlphaFoldDB" id="A0A8B7W344"/>
<dbReference type="OrthoDB" id="9836239at2759"/>
<feature type="coiled-coil region" evidence="2">
    <location>
        <begin position="284"/>
        <end position="318"/>
    </location>
</feature>
<evidence type="ECO:0000256" key="2">
    <source>
        <dbReference type="SAM" id="Coils"/>
    </source>
</evidence>
<organism evidence="5">
    <name type="scientific">Castor canadensis</name>
    <name type="common">American beaver</name>
    <dbReference type="NCBI Taxonomy" id="51338"/>
    <lineage>
        <taxon>Eukaryota</taxon>
        <taxon>Metazoa</taxon>
        <taxon>Chordata</taxon>
        <taxon>Craniata</taxon>
        <taxon>Vertebrata</taxon>
        <taxon>Euteleostomi</taxon>
        <taxon>Mammalia</taxon>
        <taxon>Eutheria</taxon>
        <taxon>Euarchontoglires</taxon>
        <taxon>Glires</taxon>
        <taxon>Rodentia</taxon>
        <taxon>Castorimorpha</taxon>
        <taxon>Castoridae</taxon>
        <taxon>Castor</taxon>
    </lineage>
</organism>
<evidence type="ECO:0000313" key="5">
    <source>
        <dbReference type="RefSeq" id="XP_020038308.1"/>
    </source>
</evidence>
<feature type="compositionally biased region" description="Polar residues" evidence="3">
    <location>
        <begin position="15"/>
        <end position="36"/>
    </location>
</feature>
<sequence length="336" mass="37888">MLRRILQRTPGRVGSQGSDLDSSATPINTGDVNNESSSEGFICPLCMKRCITAVDLSDHYQKVHAENETRGQELLNDASVTGFICPQCMKSLGSADELFKHYQAVHDADNDASHGGEASLALKRDDITLLRQEVQDLQASLKEEKWYAEELKKELEKYQGLQQQESKPDGLVVAGSSAELQLLEQQLEEAQTENFNIKQMKDLFEQKAAQLATEIADLKSKYDEEKSLREAAEQKVMHLTEELNKQATVIQDLKTELLQRPGIEDVSVLKKELVQVQTLMDNMTLERERESEKLKDECKKLQTEYANSEATISQLRVNLLKGPQEVAIYGRRTTKT</sequence>
<dbReference type="InterPro" id="IPR013087">
    <property type="entry name" value="Znf_C2H2_type"/>
</dbReference>
<keyword evidence="1" id="KW-0863">Zinc-finger</keyword>
<accession>A0A8B7W344</accession>
<evidence type="ECO:0000256" key="1">
    <source>
        <dbReference type="PROSITE-ProRule" id="PRU00042"/>
    </source>
</evidence>
<feature type="region of interest" description="Disordered" evidence="3">
    <location>
        <begin position="1"/>
        <end position="36"/>
    </location>
</feature>
<dbReference type="RefSeq" id="XP_020038308.1">
    <property type="nucleotide sequence ID" value="XM_020182719.1"/>
</dbReference>
<name>A0A8B7W344_CASCN</name>
<keyword evidence="2" id="KW-0175">Coiled coil</keyword>
<dbReference type="KEGG" id="ccan:109698466"/>
<reference evidence="5" key="1">
    <citation type="submission" date="2025-08" db="UniProtKB">
        <authorList>
            <consortium name="RefSeq"/>
        </authorList>
    </citation>
    <scope>IDENTIFICATION</scope>
    <source>
        <tissue evidence="5">Leukocyte</tissue>
    </source>
</reference>
<dbReference type="Gene3D" id="3.30.160.60">
    <property type="entry name" value="Classic Zinc Finger"/>
    <property type="match status" value="1"/>
</dbReference>
<keyword evidence="1" id="KW-0862">Zinc</keyword>
<feature type="domain" description="C2H2-type" evidence="4">
    <location>
        <begin position="83"/>
        <end position="111"/>
    </location>
</feature>
<dbReference type="PROSITE" id="PS00028">
    <property type="entry name" value="ZINC_FINGER_C2H2_1"/>
    <property type="match status" value="2"/>
</dbReference>
<dbReference type="GO" id="GO:0008270">
    <property type="term" value="F:zinc ion binding"/>
    <property type="evidence" value="ECO:0007669"/>
    <property type="project" value="UniProtKB-KW"/>
</dbReference>
<evidence type="ECO:0000256" key="3">
    <source>
        <dbReference type="SAM" id="MobiDB-lite"/>
    </source>
</evidence>
<keyword evidence="1" id="KW-0479">Metal-binding</keyword>
<dbReference type="SMART" id="SM00355">
    <property type="entry name" value="ZnF_C2H2"/>
    <property type="match status" value="2"/>
</dbReference>
<proteinExistence type="predicted"/>
<evidence type="ECO:0000259" key="4">
    <source>
        <dbReference type="PROSITE" id="PS50157"/>
    </source>
</evidence>
<feature type="coiled-coil region" evidence="2">
    <location>
        <begin position="120"/>
        <end position="256"/>
    </location>
</feature>
<gene>
    <name evidence="5" type="primary">LOC109698466</name>
</gene>